<gene>
    <name evidence="2" type="ORF">EDC24_2621</name>
</gene>
<reference evidence="2 3" key="1">
    <citation type="submission" date="2018-11" db="EMBL/GenBank/DDBJ databases">
        <title>Genomic Encyclopedia of Type Strains, Phase IV (KMG-IV): sequencing the most valuable type-strain genomes for metagenomic binning, comparative biology and taxonomic classification.</title>
        <authorList>
            <person name="Goeker M."/>
        </authorList>
    </citation>
    <scope>NUCLEOTIDE SEQUENCE [LARGE SCALE GENOMIC DNA]</scope>
    <source>
        <strain evidence="2 3">DSM 18090</strain>
    </source>
</reference>
<feature type="transmembrane region" description="Helical" evidence="1">
    <location>
        <begin position="97"/>
        <end position="116"/>
    </location>
</feature>
<keyword evidence="1" id="KW-0472">Membrane</keyword>
<evidence type="ECO:0000313" key="3">
    <source>
        <dbReference type="Proteomes" id="UP000276443"/>
    </source>
</evidence>
<dbReference type="Proteomes" id="UP000276443">
    <property type="component" value="Unassembled WGS sequence"/>
</dbReference>
<dbReference type="RefSeq" id="WP_124223246.1">
    <property type="nucleotide sequence ID" value="NZ_RKRF01000012.1"/>
</dbReference>
<dbReference type="AlphaFoldDB" id="A0A3N5BT28"/>
<evidence type="ECO:0000256" key="1">
    <source>
        <dbReference type="SAM" id="Phobius"/>
    </source>
</evidence>
<dbReference type="EMBL" id="RKRF01000012">
    <property type="protein sequence ID" value="RPF50652.1"/>
    <property type="molecule type" value="Genomic_DNA"/>
</dbReference>
<accession>A0A3N5BT28</accession>
<feature type="transmembrane region" description="Helical" evidence="1">
    <location>
        <begin position="40"/>
        <end position="62"/>
    </location>
</feature>
<dbReference type="OrthoDB" id="2971980at2"/>
<keyword evidence="3" id="KW-1185">Reference proteome</keyword>
<keyword evidence="1" id="KW-0812">Transmembrane</keyword>
<evidence type="ECO:0000313" key="2">
    <source>
        <dbReference type="EMBL" id="RPF50652.1"/>
    </source>
</evidence>
<name>A0A3N5BT28_9BACI</name>
<sequence length="120" mass="13380">MVFLRKFLGFVLTTLLIAVFLTFLFAIAEGSSFFDIGLFLIGALPFVLLIGVPVSFLSDYLTKNLNGKQRRTRALLIHSIFGLIAGLVISLLFESLIIVGVTIVAALIFWSVDEILRRRF</sequence>
<organism evidence="2 3">
    <name type="scientific">Aquisalibacillus elongatus</name>
    <dbReference type="NCBI Taxonomy" id="485577"/>
    <lineage>
        <taxon>Bacteria</taxon>
        <taxon>Bacillati</taxon>
        <taxon>Bacillota</taxon>
        <taxon>Bacilli</taxon>
        <taxon>Bacillales</taxon>
        <taxon>Bacillaceae</taxon>
        <taxon>Aquisalibacillus</taxon>
    </lineage>
</organism>
<feature type="transmembrane region" description="Helical" evidence="1">
    <location>
        <begin position="74"/>
        <end position="91"/>
    </location>
</feature>
<comment type="caution">
    <text evidence="2">The sequence shown here is derived from an EMBL/GenBank/DDBJ whole genome shotgun (WGS) entry which is preliminary data.</text>
</comment>
<proteinExistence type="predicted"/>
<keyword evidence="1" id="KW-1133">Transmembrane helix</keyword>
<protein>
    <submittedName>
        <fullName evidence="2">Uncharacterized protein</fullName>
    </submittedName>
</protein>